<name>A0A1Y6AKW5_9BACI</name>
<keyword evidence="2" id="KW-0645">Protease</keyword>
<dbReference type="GO" id="GO:0006508">
    <property type="term" value="P:proteolysis"/>
    <property type="evidence" value="ECO:0007669"/>
    <property type="project" value="UniProtKB-KW"/>
</dbReference>
<evidence type="ECO:0000259" key="1">
    <source>
        <dbReference type="Pfam" id="PF02517"/>
    </source>
</evidence>
<dbReference type="RefSeq" id="WP_088029660.1">
    <property type="nucleotide sequence ID" value="NZ_FWZD01000071.1"/>
</dbReference>
<proteinExistence type="predicted"/>
<dbReference type="InterPro" id="IPR003675">
    <property type="entry name" value="Rce1/LyrA-like_dom"/>
</dbReference>
<evidence type="ECO:0000313" key="3">
    <source>
        <dbReference type="Proteomes" id="UP000194439"/>
    </source>
</evidence>
<dbReference type="Pfam" id="PF02517">
    <property type="entry name" value="Rce1-like"/>
    <property type="match status" value="1"/>
</dbReference>
<keyword evidence="2" id="KW-0378">Hydrolase</keyword>
<dbReference type="PANTHER" id="PTHR35797:SF1">
    <property type="entry name" value="PROTEASE"/>
    <property type="match status" value="1"/>
</dbReference>
<accession>A0A1Y6AKW5</accession>
<evidence type="ECO:0000313" key="2">
    <source>
        <dbReference type="EMBL" id="SME42891.1"/>
    </source>
</evidence>
<dbReference type="InterPro" id="IPR042150">
    <property type="entry name" value="MmRce1-like"/>
</dbReference>
<dbReference type="AlphaFoldDB" id="A0A1Y6AKW5"/>
<dbReference type="Proteomes" id="UP000194439">
    <property type="component" value="Unassembled WGS sequence"/>
</dbReference>
<reference evidence="3" key="1">
    <citation type="submission" date="2017-04" db="EMBL/GenBank/DDBJ databases">
        <authorList>
            <person name="Criscuolo A."/>
        </authorList>
    </citation>
    <scope>NUCLEOTIDE SEQUENCE [LARGE SCALE GENOMIC DNA]</scope>
</reference>
<gene>
    <name evidence="2" type="ORF">BACERE00185_04813</name>
</gene>
<sequence length="293" mass="32223">MILHAKSFHNKDKIQRAKIGLQLFLIILIITSIILNVGVIITESRALIVVYMFTPALSSILTRIILKEGFKDVSFSLGNLKIWKGIGFALLIPMIICGITYSIAWLSGIAGFQHPEGGMMLEPIYNMLGLKYVTAPFSFIYLVVLSGIFGSLLNLIPVLGEEMGWRGYMLTRLVDAEFSRPILISGLIWATWHVPIVIAGLYVAGPSVVLSVLGIYLCIVPFGYIIAYLRLITGSIWPSVIIHATWNAIIQGPFARASTGYQTEIWIGESGLITAIIILITAIITSRIVNSTK</sequence>
<dbReference type="GO" id="GO:0004175">
    <property type="term" value="F:endopeptidase activity"/>
    <property type="evidence" value="ECO:0007669"/>
    <property type="project" value="UniProtKB-ARBA"/>
</dbReference>
<organism evidence="2 3">
    <name type="scientific">Bacillus mobilis</name>
    <dbReference type="NCBI Taxonomy" id="2026190"/>
    <lineage>
        <taxon>Bacteria</taxon>
        <taxon>Bacillati</taxon>
        <taxon>Bacillota</taxon>
        <taxon>Bacilli</taxon>
        <taxon>Bacillales</taxon>
        <taxon>Bacillaceae</taxon>
        <taxon>Bacillus</taxon>
        <taxon>Bacillus cereus group</taxon>
    </lineage>
</organism>
<dbReference type="GO" id="GO:0080120">
    <property type="term" value="P:CAAX-box protein maturation"/>
    <property type="evidence" value="ECO:0007669"/>
    <property type="project" value="UniProtKB-ARBA"/>
</dbReference>
<feature type="domain" description="CAAX prenyl protease 2/Lysostaphin resistance protein A-like" evidence="1">
    <location>
        <begin position="152"/>
        <end position="249"/>
    </location>
</feature>
<dbReference type="PANTHER" id="PTHR35797">
    <property type="entry name" value="PROTEASE-RELATED"/>
    <property type="match status" value="1"/>
</dbReference>
<dbReference type="EMBL" id="FWZD01000071">
    <property type="protein sequence ID" value="SME42891.1"/>
    <property type="molecule type" value="Genomic_DNA"/>
</dbReference>
<accession>A0A6B3L139</accession>
<protein>
    <submittedName>
        <fullName evidence="2">CAAX amino terminal protease self-immunity</fullName>
    </submittedName>
</protein>